<dbReference type="Gene3D" id="1.10.260.50">
    <property type="match status" value="1"/>
</dbReference>
<dbReference type="GO" id="GO:0051536">
    <property type="term" value="F:iron-sulfur cluster binding"/>
    <property type="evidence" value="ECO:0007669"/>
    <property type="project" value="UniProtKB-KW"/>
</dbReference>
<dbReference type="Pfam" id="PF00266">
    <property type="entry name" value="Aminotran_5"/>
    <property type="match status" value="1"/>
</dbReference>
<dbReference type="AlphaFoldDB" id="A0A381NAK6"/>
<reference evidence="9" key="1">
    <citation type="submission" date="2018-05" db="EMBL/GenBank/DDBJ databases">
        <authorList>
            <person name="Lanie J.A."/>
            <person name="Ng W.-L."/>
            <person name="Kazmierczak K.M."/>
            <person name="Andrzejewski T.M."/>
            <person name="Davidsen T.M."/>
            <person name="Wayne K.J."/>
            <person name="Tettelin H."/>
            <person name="Glass J.I."/>
            <person name="Rusch D."/>
            <person name="Podicherti R."/>
            <person name="Tsui H.-C.T."/>
            <person name="Winkler M.E."/>
        </authorList>
    </citation>
    <scope>NUCLEOTIDE SEQUENCE</scope>
</reference>
<dbReference type="Gene3D" id="3.90.1150.10">
    <property type="entry name" value="Aspartate Aminotransferase, domain 1"/>
    <property type="match status" value="1"/>
</dbReference>
<keyword evidence="7" id="KW-0411">Iron-sulfur</keyword>
<dbReference type="InterPro" id="IPR016454">
    <property type="entry name" value="Cysteine_dSase"/>
</dbReference>
<dbReference type="GO" id="GO:0016782">
    <property type="term" value="F:transferase activity, transferring sulphur-containing groups"/>
    <property type="evidence" value="ECO:0007669"/>
    <property type="project" value="UniProtKB-ARBA"/>
</dbReference>
<proteinExistence type="inferred from homology"/>
<comment type="similarity">
    <text evidence="2">Belongs to the class-V pyridoxal-phosphate-dependent aminotransferase family. NifS/IscS subfamily.</text>
</comment>
<accession>A0A381NAK6</accession>
<dbReference type="GO" id="GO:0046872">
    <property type="term" value="F:metal ion binding"/>
    <property type="evidence" value="ECO:0007669"/>
    <property type="project" value="UniProtKB-KW"/>
</dbReference>
<dbReference type="SUPFAM" id="SSF53383">
    <property type="entry name" value="PLP-dependent transferases"/>
    <property type="match status" value="1"/>
</dbReference>
<dbReference type="InterPro" id="IPR015424">
    <property type="entry name" value="PyrdxlP-dep_Trfase"/>
</dbReference>
<evidence type="ECO:0000256" key="1">
    <source>
        <dbReference type="ARBA" id="ARBA00001933"/>
    </source>
</evidence>
<dbReference type="PANTHER" id="PTHR11601">
    <property type="entry name" value="CYSTEINE DESULFURYLASE FAMILY MEMBER"/>
    <property type="match status" value="1"/>
</dbReference>
<evidence type="ECO:0000256" key="5">
    <source>
        <dbReference type="ARBA" id="ARBA00022898"/>
    </source>
</evidence>
<dbReference type="PIRSF" id="PIRSF005572">
    <property type="entry name" value="NifS"/>
    <property type="match status" value="1"/>
</dbReference>
<keyword evidence="6" id="KW-0408">Iron</keyword>
<dbReference type="InterPro" id="IPR000192">
    <property type="entry name" value="Aminotrans_V_dom"/>
</dbReference>
<evidence type="ECO:0000256" key="3">
    <source>
        <dbReference type="ARBA" id="ARBA00022679"/>
    </source>
</evidence>
<name>A0A381NAK6_9ZZZZ</name>
<evidence type="ECO:0000256" key="2">
    <source>
        <dbReference type="ARBA" id="ARBA00006490"/>
    </source>
</evidence>
<evidence type="ECO:0000259" key="8">
    <source>
        <dbReference type="Pfam" id="PF00266"/>
    </source>
</evidence>
<evidence type="ECO:0000256" key="6">
    <source>
        <dbReference type="ARBA" id="ARBA00023004"/>
    </source>
</evidence>
<dbReference type="EMBL" id="UINC01000222">
    <property type="protein sequence ID" value="SUZ51469.1"/>
    <property type="molecule type" value="Genomic_DNA"/>
</dbReference>
<evidence type="ECO:0000256" key="4">
    <source>
        <dbReference type="ARBA" id="ARBA00022723"/>
    </source>
</evidence>
<sequence length="386" mass="41252">MKAVYLDHAATTPIRNEVREAMEPYLSESFGNPSSLHRWGREASAALEDARATVAEALGAHSREIYFTRGGTESDNLAVLGCCEFMKTHEKRLTLVVSAIEHSAVLDPAKLVTERQGIDLVTLPVSQDGVLDQELIRLALESGPTVVSLMWVNNETGLVFPVPEISSLVNELGGTIHTDAVQAVGKIPVNVRESSIHLLTASGHKIYGPKSTGILFVRSGVNLVPLVHGGGQEQALRAGTEDVAGAVGFACSLQLAVEEQQQLCKRLTALRSVLERRLLETIPGLRINMQNANRVSHISSIAIDDIDGEDLLAALDLEGIAASGGSACESGSTQTSHVITALYGEETSTATVRFSLGCETTEQEIEQTIIKLTSIVTRLRKLGAAS</sequence>
<dbReference type="Gene3D" id="3.40.640.10">
    <property type="entry name" value="Type I PLP-dependent aspartate aminotransferase-like (Major domain)"/>
    <property type="match status" value="1"/>
</dbReference>
<dbReference type="InterPro" id="IPR015422">
    <property type="entry name" value="PyrdxlP-dep_Trfase_small"/>
</dbReference>
<evidence type="ECO:0000256" key="7">
    <source>
        <dbReference type="ARBA" id="ARBA00023014"/>
    </source>
</evidence>
<keyword evidence="5" id="KW-0663">Pyridoxal phosphate</keyword>
<gene>
    <name evidence="9" type="ORF">METZ01_LOCUS4323</name>
</gene>
<feature type="domain" description="Aminotransferase class V" evidence="8">
    <location>
        <begin position="4"/>
        <end position="367"/>
    </location>
</feature>
<keyword evidence="3" id="KW-0808">Transferase</keyword>
<keyword evidence="4" id="KW-0479">Metal-binding</keyword>
<protein>
    <recommendedName>
        <fullName evidence="8">Aminotransferase class V domain-containing protein</fullName>
    </recommendedName>
</protein>
<dbReference type="FunFam" id="3.40.640.10:FF:000084">
    <property type="entry name" value="IscS-like cysteine desulfurase"/>
    <property type="match status" value="1"/>
</dbReference>
<dbReference type="InterPro" id="IPR015421">
    <property type="entry name" value="PyrdxlP-dep_Trfase_major"/>
</dbReference>
<dbReference type="PANTHER" id="PTHR11601:SF34">
    <property type="entry name" value="CYSTEINE DESULFURASE"/>
    <property type="match status" value="1"/>
</dbReference>
<evidence type="ECO:0000313" key="9">
    <source>
        <dbReference type="EMBL" id="SUZ51469.1"/>
    </source>
</evidence>
<comment type="cofactor">
    <cofactor evidence="1">
        <name>pyridoxal 5'-phosphate</name>
        <dbReference type="ChEBI" id="CHEBI:597326"/>
    </cofactor>
</comment>
<organism evidence="9">
    <name type="scientific">marine metagenome</name>
    <dbReference type="NCBI Taxonomy" id="408172"/>
    <lineage>
        <taxon>unclassified sequences</taxon>
        <taxon>metagenomes</taxon>
        <taxon>ecological metagenomes</taxon>
    </lineage>
</organism>